<dbReference type="Proteomes" id="UP000295673">
    <property type="component" value="Unassembled WGS sequence"/>
</dbReference>
<protein>
    <recommendedName>
        <fullName evidence="11">Probable nicotinate-nucleotide adenylyltransferase</fullName>
        <ecNumber evidence="11">2.7.7.18</ecNumber>
    </recommendedName>
    <alternativeName>
        <fullName evidence="11">Deamido-NAD(+) diphosphorylase</fullName>
    </alternativeName>
    <alternativeName>
        <fullName evidence="11">Deamido-NAD(+) pyrophosphorylase</fullName>
    </alternativeName>
    <alternativeName>
        <fullName evidence="11">Nicotinate mononucleotide adenylyltransferase</fullName>
        <shortName evidence="11">NaMN adenylyltransferase</shortName>
    </alternativeName>
</protein>
<comment type="catalytic activity">
    <reaction evidence="10 11">
        <text>nicotinate beta-D-ribonucleotide + ATP + H(+) = deamido-NAD(+) + diphosphate</text>
        <dbReference type="Rhea" id="RHEA:22860"/>
        <dbReference type="ChEBI" id="CHEBI:15378"/>
        <dbReference type="ChEBI" id="CHEBI:30616"/>
        <dbReference type="ChEBI" id="CHEBI:33019"/>
        <dbReference type="ChEBI" id="CHEBI:57502"/>
        <dbReference type="ChEBI" id="CHEBI:58437"/>
        <dbReference type="EC" id="2.7.7.18"/>
    </reaction>
</comment>
<dbReference type="CDD" id="cd02165">
    <property type="entry name" value="NMNAT"/>
    <property type="match status" value="1"/>
</dbReference>
<dbReference type="GO" id="GO:0005524">
    <property type="term" value="F:ATP binding"/>
    <property type="evidence" value="ECO:0007669"/>
    <property type="project" value="UniProtKB-KW"/>
</dbReference>
<dbReference type="NCBIfam" id="TIGR00482">
    <property type="entry name" value="nicotinate (nicotinamide) nucleotide adenylyltransferase"/>
    <property type="match status" value="1"/>
</dbReference>
<dbReference type="UniPathway" id="UPA00253">
    <property type="reaction ID" value="UER00332"/>
</dbReference>
<evidence type="ECO:0000313" key="13">
    <source>
        <dbReference type="EMBL" id="TCL08456.1"/>
    </source>
</evidence>
<dbReference type="PANTHER" id="PTHR39321:SF3">
    <property type="entry name" value="PHOSPHOPANTETHEINE ADENYLYLTRANSFERASE"/>
    <property type="match status" value="1"/>
</dbReference>
<keyword evidence="7 11" id="KW-0547">Nucleotide-binding</keyword>
<dbReference type="HAMAP" id="MF_00244">
    <property type="entry name" value="NaMN_adenylyltr"/>
    <property type="match status" value="1"/>
</dbReference>
<evidence type="ECO:0000256" key="2">
    <source>
        <dbReference type="ARBA" id="ARBA00005019"/>
    </source>
</evidence>
<name>A0A4R1NJK8_9RHOB</name>
<evidence type="ECO:0000256" key="6">
    <source>
        <dbReference type="ARBA" id="ARBA00022695"/>
    </source>
</evidence>
<dbReference type="InterPro" id="IPR014729">
    <property type="entry name" value="Rossmann-like_a/b/a_fold"/>
</dbReference>
<organism evidence="13 14">
    <name type="scientific">Shimia isoporae</name>
    <dbReference type="NCBI Taxonomy" id="647720"/>
    <lineage>
        <taxon>Bacteria</taxon>
        <taxon>Pseudomonadati</taxon>
        <taxon>Pseudomonadota</taxon>
        <taxon>Alphaproteobacteria</taxon>
        <taxon>Rhodobacterales</taxon>
        <taxon>Roseobacteraceae</taxon>
    </lineage>
</organism>
<evidence type="ECO:0000259" key="12">
    <source>
        <dbReference type="Pfam" id="PF01467"/>
    </source>
</evidence>
<proteinExistence type="inferred from homology"/>
<comment type="function">
    <text evidence="1 11">Catalyzes the reversible adenylation of nicotinate mononucleotide (NaMN) to nicotinic acid adenine dinucleotide (NaAD).</text>
</comment>
<dbReference type="GO" id="GO:0009435">
    <property type="term" value="P:NAD+ biosynthetic process"/>
    <property type="evidence" value="ECO:0007669"/>
    <property type="project" value="UniProtKB-UniRule"/>
</dbReference>
<keyword evidence="4 11" id="KW-0662">Pyridine nucleotide biosynthesis</keyword>
<keyword evidence="14" id="KW-1185">Reference proteome</keyword>
<keyword evidence="8 11" id="KW-0067">ATP-binding</keyword>
<dbReference type="EC" id="2.7.7.18" evidence="11"/>
<dbReference type="AlphaFoldDB" id="A0A4R1NJK8"/>
<evidence type="ECO:0000313" key="14">
    <source>
        <dbReference type="Proteomes" id="UP000295673"/>
    </source>
</evidence>
<dbReference type="EMBL" id="SMGR01000001">
    <property type="protein sequence ID" value="TCL08456.1"/>
    <property type="molecule type" value="Genomic_DNA"/>
</dbReference>
<dbReference type="SUPFAM" id="SSF52374">
    <property type="entry name" value="Nucleotidylyl transferase"/>
    <property type="match status" value="1"/>
</dbReference>
<dbReference type="Gene3D" id="3.40.50.620">
    <property type="entry name" value="HUPs"/>
    <property type="match status" value="1"/>
</dbReference>
<evidence type="ECO:0000256" key="10">
    <source>
        <dbReference type="ARBA" id="ARBA00048721"/>
    </source>
</evidence>
<evidence type="ECO:0000256" key="3">
    <source>
        <dbReference type="ARBA" id="ARBA00009014"/>
    </source>
</evidence>
<gene>
    <name evidence="11" type="primary">nadD</name>
    <name evidence="13" type="ORF">BXY66_0493</name>
</gene>
<evidence type="ECO:0000256" key="1">
    <source>
        <dbReference type="ARBA" id="ARBA00002324"/>
    </source>
</evidence>
<dbReference type="NCBIfam" id="NF000843">
    <property type="entry name" value="PRK00071.2-2"/>
    <property type="match status" value="1"/>
</dbReference>
<accession>A0A4R1NJK8</accession>
<reference evidence="13 14" key="1">
    <citation type="submission" date="2019-03" db="EMBL/GenBank/DDBJ databases">
        <title>Genomic Encyclopedia of Archaeal and Bacterial Type Strains, Phase II (KMG-II): from individual species to whole genera.</title>
        <authorList>
            <person name="Goeker M."/>
        </authorList>
    </citation>
    <scope>NUCLEOTIDE SEQUENCE [LARGE SCALE GENOMIC DNA]</scope>
    <source>
        <strain evidence="13 14">DSM 26433</strain>
    </source>
</reference>
<dbReference type="NCBIfam" id="NF000845">
    <property type="entry name" value="PRK00071.2-4"/>
    <property type="match status" value="1"/>
</dbReference>
<comment type="pathway">
    <text evidence="2 11">Cofactor biosynthesis; NAD(+) biosynthesis; deamido-NAD(+) from nicotinate D-ribonucleotide: step 1/1.</text>
</comment>
<comment type="caution">
    <text evidence="13">The sequence shown here is derived from an EMBL/GenBank/DDBJ whole genome shotgun (WGS) entry which is preliminary data.</text>
</comment>
<evidence type="ECO:0000256" key="9">
    <source>
        <dbReference type="ARBA" id="ARBA00023027"/>
    </source>
</evidence>
<sequence length="209" mass="23177">MGRGGGKKPLMQNGLPYVGRGRVIGLLGGSFDPPHGGHVHITREALKRFGLDEVWWLVSPGNPLKDHGPVLLERRMAAARKIMDHPRVKISDFEAKAGTRYTAETIMALQAACPDTRFVWLMGADNLAQFHRWKDWREIMVRVPVGVLARPGDRIAGRTGKAAQVMRHARLHPRASHLLGRSEAPAWCFVNLPMDDASSTAIRAAGRWD</sequence>
<evidence type="ECO:0000256" key="4">
    <source>
        <dbReference type="ARBA" id="ARBA00022642"/>
    </source>
</evidence>
<keyword evidence="9 11" id="KW-0520">NAD</keyword>
<evidence type="ECO:0000256" key="8">
    <source>
        <dbReference type="ARBA" id="ARBA00022840"/>
    </source>
</evidence>
<dbReference type="Pfam" id="PF01467">
    <property type="entry name" value="CTP_transf_like"/>
    <property type="match status" value="1"/>
</dbReference>
<dbReference type="GO" id="GO:0004515">
    <property type="term" value="F:nicotinate-nucleotide adenylyltransferase activity"/>
    <property type="evidence" value="ECO:0007669"/>
    <property type="project" value="UniProtKB-UniRule"/>
</dbReference>
<evidence type="ECO:0000256" key="5">
    <source>
        <dbReference type="ARBA" id="ARBA00022679"/>
    </source>
</evidence>
<dbReference type="InterPro" id="IPR005248">
    <property type="entry name" value="NadD/NMNAT"/>
</dbReference>
<dbReference type="PANTHER" id="PTHR39321">
    <property type="entry name" value="NICOTINATE-NUCLEOTIDE ADENYLYLTRANSFERASE-RELATED"/>
    <property type="match status" value="1"/>
</dbReference>
<keyword evidence="5 11" id="KW-0808">Transferase</keyword>
<evidence type="ECO:0000256" key="11">
    <source>
        <dbReference type="HAMAP-Rule" id="MF_00244"/>
    </source>
</evidence>
<dbReference type="InterPro" id="IPR004821">
    <property type="entry name" value="Cyt_trans-like"/>
</dbReference>
<feature type="domain" description="Cytidyltransferase-like" evidence="12">
    <location>
        <begin position="26"/>
        <end position="204"/>
    </location>
</feature>
<keyword evidence="6 11" id="KW-0548">Nucleotidyltransferase</keyword>
<evidence type="ECO:0000256" key="7">
    <source>
        <dbReference type="ARBA" id="ARBA00022741"/>
    </source>
</evidence>
<comment type="similarity">
    <text evidence="3 11">Belongs to the NadD family.</text>
</comment>